<accession>A0ACD4NIT1</accession>
<proteinExistence type="predicted"/>
<organism evidence="1 2">
    <name type="scientific">Antarcticirhabdus aurantiaca</name>
    <dbReference type="NCBI Taxonomy" id="2606717"/>
    <lineage>
        <taxon>Bacteria</taxon>
        <taxon>Pseudomonadati</taxon>
        <taxon>Pseudomonadota</taxon>
        <taxon>Alphaproteobacteria</taxon>
        <taxon>Hyphomicrobiales</taxon>
        <taxon>Aurantimonadaceae</taxon>
        <taxon>Antarcticirhabdus</taxon>
    </lineage>
</organism>
<sequence>MAYKRQIDRLPIIPADAKVHTTVCHYCIVGCGYKAYTWDVNRQGGTAPGENAFGVDLSEQQYAQTPAWYSPSMYNIVEQDGRPVHLVIKPDHDCVVNSGLASPRGGRMAEMSYSRARSTQLRRLTNPMVWRYGQYQPTSWDDALDLVARVTARVIKDQGEDGLFVSAFDHGGAGGGYENTWGTGKLYFGAMKVRNIRIHNRPAYNSEVHATRDMGVGELNNCYEDAELADTIFCMGANPLEAQTNYFLNHWIPNLRGESLPKKQEQMPDEAHAPGRIIFVDPRRTVSINACEAEVGKDNVLHLALNSGTDLALLNGLLTYIADKGWIDRAFIDASTAAPAAAPAPAPAPAADGGDADQTLLPGRPEVERVQAGRLTDFAGALAANRMTLAETASITGLSEADIVKAAEWIAQPKDGGGRRRTMFAYEKGLIWGNDNYRTNGAIANLALATGNVGREGGGCVRLGGHQEGYVRPDASHVGRPAAYVDKLLIEGKGGVHHIWGCDNYKTTLNAMEFKAAYKRRTDKVKDAMNRVPYGDRAAMVEAIAAAIADGGLFAVDVDIVPTQIGEACHVILPAATSGEMNLTSMNGERRMRITERYMDPPGEAMPDALIAARIANHLQRILTETGEAAAAAKFEGFDWKTEEDAFMDGYHAHAEGGEHVTYELLRAMGTNGFQEPATGVADGRIVGTKRLYADGKFSTEDGKAHFLDAPWRGLQAAGKQAEKDKFPFLINNGRANMVWQSAYLDVGNAFVMDRWPYPFVEMNPEDMSRLSVKEGDLVEIFNDNGSTQAMAYPTPSARPGQVFMLFGFPTGVQGNVVSGAVNEFVIPNYKQTWGDIRKISDAPETVRHLSFKPKEYAG</sequence>
<evidence type="ECO:0000313" key="1">
    <source>
        <dbReference type="EMBL" id="WAJ26659.1"/>
    </source>
</evidence>
<gene>
    <name evidence="1" type="ORF">OXU80_17525</name>
</gene>
<keyword evidence="2" id="KW-1185">Reference proteome</keyword>
<dbReference type="EMBL" id="CP113520">
    <property type="protein sequence ID" value="WAJ26659.1"/>
    <property type="molecule type" value="Genomic_DNA"/>
</dbReference>
<evidence type="ECO:0000313" key="2">
    <source>
        <dbReference type="Proteomes" id="UP001163223"/>
    </source>
</evidence>
<dbReference type="Proteomes" id="UP001163223">
    <property type="component" value="Chromosome"/>
</dbReference>
<dbReference type="EC" id="1.20.9.1" evidence="1"/>
<name>A0ACD4NIT1_9HYPH</name>
<protein>
    <submittedName>
        <fullName evidence="1">Arsenate reductase (Azurin) large subunit</fullName>
        <ecNumber evidence="1">1.20.9.1</ecNumber>
    </submittedName>
</protein>
<keyword evidence="1" id="KW-0560">Oxidoreductase</keyword>
<reference evidence="1" key="1">
    <citation type="submission" date="2022-11" db="EMBL/GenBank/DDBJ databases">
        <title>beta-Carotene-producing bacterium, Jeongeuplla avenae sp. nov., alleviates the salt stress of Arabidopsis seedlings.</title>
        <authorList>
            <person name="Jiang L."/>
            <person name="Lee J."/>
        </authorList>
    </citation>
    <scope>NUCLEOTIDE SEQUENCE</scope>
    <source>
        <strain evidence="1">DY_R2A_6</strain>
    </source>
</reference>